<evidence type="ECO:0000313" key="3">
    <source>
        <dbReference type="Proteomes" id="UP001498398"/>
    </source>
</evidence>
<name>A0ABR1IIR7_9AGAR</name>
<protein>
    <submittedName>
        <fullName evidence="2">Uncharacterized protein</fullName>
    </submittedName>
</protein>
<evidence type="ECO:0000313" key="2">
    <source>
        <dbReference type="EMBL" id="KAK7433767.1"/>
    </source>
</evidence>
<dbReference type="EMBL" id="JBANRG010000141">
    <property type="protein sequence ID" value="KAK7433767.1"/>
    <property type="molecule type" value="Genomic_DNA"/>
</dbReference>
<evidence type="ECO:0000256" key="1">
    <source>
        <dbReference type="SAM" id="MobiDB-lite"/>
    </source>
</evidence>
<comment type="caution">
    <text evidence="2">The sequence shown here is derived from an EMBL/GenBank/DDBJ whole genome shotgun (WGS) entry which is preliminary data.</text>
</comment>
<sequence>MTDVLDPMSEGRVIGFWRKLTEREVCYKCPLLFHVLATLPDTAASEDSRHQSNPSSSLSQHHQMAPVSYQ</sequence>
<dbReference type="Proteomes" id="UP001498398">
    <property type="component" value="Unassembled WGS sequence"/>
</dbReference>
<gene>
    <name evidence="2" type="ORF">VKT23_020594</name>
</gene>
<proteinExistence type="predicted"/>
<reference evidence="2 3" key="1">
    <citation type="submission" date="2024-01" db="EMBL/GenBank/DDBJ databases">
        <title>A draft genome for the cacao thread blight pathogen Marasmiellus scandens.</title>
        <authorList>
            <person name="Baruah I.K."/>
            <person name="Leung J."/>
            <person name="Bukari Y."/>
            <person name="Amoako-Attah I."/>
            <person name="Meinhardt L.W."/>
            <person name="Bailey B.A."/>
            <person name="Cohen S.P."/>
        </authorList>
    </citation>
    <scope>NUCLEOTIDE SEQUENCE [LARGE SCALE GENOMIC DNA]</scope>
    <source>
        <strain evidence="2 3">GH-19</strain>
    </source>
</reference>
<feature type="region of interest" description="Disordered" evidence="1">
    <location>
        <begin position="43"/>
        <end position="70"/>
    </location>
</feature>
<feature type="compositionally biased region" description="Polar residues" evidence="1">
    <location>
        <begin position="51"/>
        <end position="62"/>
    </location>
</feature>
<accession>A0ABR1IIR7</accession>
<organism evidence="2 3">
    <name type="scientific">Marasmiellus scandens</name>
    <dbReference type="NCBI Taxonomy" id="2682957"/>
    <lineage>
        <taxon>Eukaryota</taxon>
        <taxon>Fungi</taxon>
        <taxon>Dikarya</taxon>
        <taxon>Basidiomycota</taxon>
        <taxon>Agaricomycotina</taxon>
        <taxon>Agaricomycetes</taxon>
        <taxon>Agaricomycetidae</taxon>
        <taxon>Agaricales</taxon>
        <taxon>Marasmiineae</taxon>
        <taxon>Omphalotaceae</taxon>
        <taxon>Marasmiellus</taxon>
    </lineage>
</organism>
<keyword evidence="3" id="KW-1185">Reference proteome</keyword>